<dbReference type="PROSITE" id="PS50110">
    <property type="entry name" value="RESPONSE_REGULATORY"/>
    <property type="match status" value="1"/>
</dbReference>
<gene>
    <name evidence="4" type="ORF">QQ008_06565</name>
</gene>
<dbReference type="PANTHER" id="PTHR37299">
    <property type="entry name" value="TRANSCRIPTIONAL REGULATOR-RELATED"/>
    <property type="match status" value="1"/>
</dbReference>
<feature type="domain" description="Response regulatory" evidence="2">
    <location>
        <begin position="5"/>
        <end position="116"/>
    </location>
</feature>
<evidence type="ECO:0000256" key="1">
    <source>
        <dbReference type="PROSITE-ProRule" id="PRU00169"/>
    </source>
</evidence>
<feature type="modified residue" description="4-aspartylphosphate" evidence="1">
    <location>
        <position position="56"/>
    </location>
</feature>
<feature type="domain" description="HTH LytTR-type" evidence="3">
    <location>
        <begin position="139"/>
        <end position="236"/>
    </location>
</feature>
<dbReference type="EMBL" id="JAUJEA010000002">
    <property type="protein sequence ID" value="MDN5201013.1"/>
    <property type="molecule type" value="Genomic_DNA"/>
</dbReference>
<sequence>MNKIKYIIVDDEPIAHRIIEGYCNDLPHLELQEHCYDALQAMQFLNNHRVDLMFLDINMPKLKGFDFLKTLSYPPKVIVTTAYKEFALEGYELNVCDYLLKPFSFERFVKAVNKAVSTTQTASIAPAHKESTNTEKRRFFVKGDKKYHQVDLNDILFIEAFGNYAKLFLRDEMIITHEKISSYEELLPAGQFIRVHKSFMIAVDKINLVEGNRIIIQDHTIPIGQMYKLNVNKLFE</sequence>
<dbReference type="Gene3D" id="2.40.50.1020">
    <property type="entry name" value="LytTr DNA-binding domain"/>
    <property type="match status" value="1"/>
</dbReference>
<dbReference type="GO" id="GO:0003677">
    <property type="term" value="F:DNA binding"/>
    <property type="evidence" value="ECO:0007669"/>
    <property type="project" value="UniProtKB-KW"/>
</dbReference>
<dbReference type="InterPro" id="IPR046947">
    <property type="entry name" value="LytR-like"/>
</dbReference>
<dbReference type="InterPro" id="IPR011006">
    <property type="entry name" value="CheY-like_superfamily"/>
</dbReference>
<reference evidence="4" key="1">
    <citation type="submission" date="2023-06" db="EMBL/GenBank/DDBJ databases">
        <title>Genomic of Parafulvivirga corallium.</title>
        <authorList>
            <person name="Wang G."/>
        </authorList>
    </citation>
    <scope>NUCLEOTIDE SEQUENCE</scope>
    <source>
        <strain evidence="4">BMA10</strain>
    </source>
</reference>
<dbReference type="SMART" id="SM00448">
    <property type="entry name" value="REC"/>
    <property type="match status" value="1"/>
</dbReference>
<evidence type="ECO:0000313" key="4">
    <source>
        <dbReference type="EMBL" id="MDN5201013.1"/>
    </source>
</evidence>
<dbReference type="PROSITE" id="PS50930">
    <property type="entry name" value="HTH_LYTTR"/>
    <property type="match status" value="1"/>
</dbReference>
<evidence type="ECO:0000259" key="2">
    <source>
        <dbReference type="PROSITE" id="PS50110"/>
    </source>
</evidence>
<dbReference type="RefSeq" id="WP_346751043.1">
    <property type="nucleotide sequence ID" value="NZ_JAUJEA010000002.1"/>
</dbReference>
<dbReference type="Pfam" id="PF04397">
    <property type="entry name" value="LytTR"/>
    <property type="match status" value="1"/>
</dbReference>
<comment type="caution">
    <text evidence="4">The sequence shown here is derived from an EMBL/GenBank/DDBJ whole genome shotgun (WGS) entry which is preliminary data.</text>
</comment>
<dbReference type="SUPFAM" id="SSF52172">
    <property type="entry name" value="CheY-like"/>
    <property type="match status" value="1"/>
</dbReference>
<proteinExistence type="predicted"/>
<dbReference type="Proteomes" id="UP001172082">
    <property type="component" value="Unassembled WGS sequence"/>
</dbReference>
<dbReference type="PANTHER" id="PTHR37299:SF1">
    <property type="entry name" value="STAGE 0 SPORULATION PROTEIN A HOMOLOG"/>
    <property type="match status" value="1"/>
</dbReference>
<accession>A0ABT8KKP6</accession>
<keyword evidence="4" id="KW-0238">DNA-binding</keyword>
<dbReference type="Pfam" id="PF00072">
    <property type="entry name" value="Response_reg"/>
    <property type="match status" value="1"/>
</dbReference>
<dbReference type="InterPro" id="IPR007492">
    <property type="entry name" value="LytTR_DNA-bd_dom"/>
</dbReference>
<organism evidence="4 5">
    <name type="scientific">Splendidivirga corallicola</name>
    <dbReference type="NCBI Taxonomy" id="3051826"/>
    <lineage>
        <taxon>Bacteria</taxon>
        <taxon>Pseudomonadati</taxon>
        <taxon>Bacteroidota</taxon>
        <taxon>Cytophagia</taxon>
        <taxon>Cytophagales</taxon>
        <taxon>Splendidivirgaceae</taxon>
        <taxon>Splendidivirga</taxon>
    </lineage>
</organism>
<keyword evidence="1" id="KW-0597">Phosphoprotein</keyword>
<protein>
    <submittedName>
        <fullName evidence="4">LytTR family DNA-binding domain-containing protein</fullName>
    </submittedName>
</protein>
<keyword evidence="5" id="KW-1185">Reference proteome</keyword>
<evidence type="ECO:0000259" key="3">
    <source>
        <dbReference type="PROSITE" id="PS50930"/>
    </source>
</evidence>
<evidence type="ECO:0000313" key="5">
    <source>
        <dbReference type="Proteomes" id="UP001172082"/>
    </source>
</evidence>
<name>A0ABT8KKP6_9BACT</name>
<dbReference type="InterPro" id="IPR001789">
    <property type="entry name" value="Sig_transdc_resp-reg_receiver"/>
</dbReference>
<dbReference type="SMART" id="SM00850">
    <property type="entry name" value="LytTR"/>
    <property type="match status" value="1"/>
</dbReference>
<dbReference type="Gene3D" id="3.40.50.2300">
    <property type="match status" value="1"/>
</dbReference>